<dbReference type="Pfam" id="PF01850">
    <property type="entry name" value="PIN"/>
    <property type="match status" value="1"/>
</dbReference>
<dbReference type="PANTHER" id="PTHR39664">
    <property type="match status" value="1"/>
</dbReference>
<sequence>MSQMNKFFVDTNVLIRLIVKDNDDKFRTMLELAKKVENHELSLIIPTVVIAECCWLLKSFYQLEKSLIKEYLTDILQSVNVEPEEETVIEALRLYAEKNVDFADALLSVKSSSTLPVLTWDKKDFKRLNCEYFSPTELIQMEK</sequence>
<feature type="domain" description="PIN" evidence="1">
    <location>
        <begin position="8"/>
        <end position="108"/>
    </location>
</feature>
<organism evidence="2 3">
    <name type="scientific">Neobacillus paridis</name>
    <dbReference type="NCBI Taxonomy" id="2803862"/>
    <lineage>
        <taxon>Bacteria</taxon>
        <taxon>Bacillati</taxon>
        <taxon>Bacillota</taxon>
        <taxon>Bacilli</taxon>
        <taxon>Bacillales</taxon>
        <taxon>Bacillaceae</taxon>
        <taxon>Neobacillus</taxon>
    </lineage>
</organism>
<dbReference type="PANTHER" id="PTHR39664:SF2">
    <property type="entry name" value="NUCLEIC ACID-BINDING PROTEIN, CONTAINING PIN DOMAIN-RELATED"/>
    <property type="match status" value="1"/>
</dbReference>
<dbReference type="Proteomes" id="UP000623967">
    <property type="component" value="Unassembled WGS sequence"/>
</dbReference>
<proteinExistence type="predicted"/>
<evidence type="ECO:0000313" key="3">
    <source>
        <dbReference type="Proteomes" id="UP000623967"/>
    </source>
</evidence>
<dbReference type="InterPro" id="IPR002716">
    <property type="entry name" value="PIN_dom"/>
</dbReference>
<comment type="caution">
    <text evidence="2">The sequence shown here is derived from an EMBL/GenBank/DDBJ whole genome shotgun (WGS) entry which is preliminary data.</text>
</comment>
<dbReference type="Gene3D" id="3.40.50.1010">
    <property type="entry name" value="5'-nuclease"/>
    <property type="match status" value="1"/>
</dbReference>
<name>A0ABS1TUH1_9BACI</name>
<evidence type="ECO:0000259" key="1">
    <source>
        <dbReference type="Pfam" id="PF01850"/>
    </source>
</evidence>
<dbReference type="InterPro" id="IPR029060">
    <property type="entry name" value="PIN-like_dom_sf"/>
</dbReference>
<dbReference type="SUPFAM" id="SSF88723">
    <property type="entry name" value="PIN domain-like"/>
    <property type="match status" value="1"/>
</dbReference>
<keyword evidence="3" id="KW-1185">Reference proteome</keyword>
<protein>
    <submittedName>
        <fullName evidence="2">PIN domain-containing protein</fullName>
    </submittedName>
</protein>
<reference evidence="2 3" key="1">
    <citation type="submission" date="2021-01" db="EMBL/GenBank/DDBJ databases">
        <title>Genome public.</title>
        <authorList>
            <person name="Liu C."/>
            <person name="Sun Q."/>
        </authorList>
    </citation>
    <scope>NUCLEOTIDE SEQUENCE [LARGE SCALE GENOMIC DNA]</scope>
    <source>
        <strain evidence="2 3">YIM B02564</strain>
    </source>
</reference>
<dbReference type="EMBL" id="JAESWB010000371">
    <property type="protein sequence ID" value="MBL4954955.1"/>
    <property type="molecule type" value="Genomic_DNA"/>
</dbReference>
<evidence type="ECO:0000313" key="2">
    <source>
        <dbReference type="EMBL" id="MBL4954955.1"/>
    </source>
</evidence>
<gene>
    <name evidence="2" type="ORF">JK635_22610</name>
</gene>
<accession>A0ABS1TUH1</accession>